<protein>
    <recommendedName>
        <fullName evidence="2">Polysaccharide biosynthesis domain-containing protein</fullName>
    </recommendedName>
</protein>
<sequence>MEDALRALGPGGSVTAVNALSRDAEEYVNNPDIERRWATVAFDYSQIHLNLLQSVDSKLLHLVPDEDKIYEAFRRTFPKLKVSKIKEDDLKSEHAKPIWRSWCEQWKGKVDDYNFATLLRLDSSGSYNEQNTCIVPRIQFYAIELARNREGSNDIVRGKAFTYHYDDDEENDSGNQSGNSRGRHSDDDDDDDSNGDENEQGCAYHGLENSTV</sequence>
<dbReference type="PANTHER" id="PTHR13410">
    <property type="entry name" value="PROTEIN PBDC1"/>
    <property type="match status" value="1"/>
</dbReference>
<dbReference type="GO" id="GO:0005737">
    <property type="term" value="C:cytoplasm"/>
    <property type="evidence" value="ECO:0007669"/>
    <property type="project" value="TreeGrafter"/>
</dbReference>
<evidence type="ECO:0000259" key="2">
    <source>
        <dbReference type="Pfam" id="PF04669"/>
    </source>
</evidence>
<name>A0A7R8WAT2_9CRUS</name>
<dbReference type="InterPro" id="IPR021148">
    <property type="entry name" value="Polysacc_synth_dom"/>
</dbReference>
<dbReference type="Pfam" id="PF04669">
    <property type="entry name" value="PBDC1"/>
    <property type="match status" value="1"/>
</dbReference>
<dbReference type="EMBL" id="OB660696">
    <property type="protein sequence ID" value="CAD7225931.1"/>
    <property type="molecule type" value="Genomic_DNA"/>
</dbReference>
<dbReference type="AlphaFoldDB" id="A0A7R8WAT2"/>
<evidence type="ECO:0000313" key="3">
    <source>
        <dbReference type="EMBL" id="CAD7225931.1"/>
    </source>
</evidence>
<feature type="compositionally biased region" description="Acidic residues" evidence="1">
    <location>
        <begin position="187"/>
        <end position="199"/>
    </location>
</feature>
<feature type="domain" description="Polysaccharide biosynthesis" evidence="2">
    <location>
        <begin position="33"/>
        <end position="156"/>
    </location>
</feature>
<gene>
    <name evidence="3" type="ORF">CTOB1V02_LOCUS3859</name>
</gene>
<proteinExistence type="predicted"/>
<organism evidence="3">
    <name type="scientific">Cyprideis torosa</name>
    <dbReference type="NCBI Taxonomy" id="163714"/>
    <lineage>
        <taxon>Eukaryota</taxon>
        <taxon>Metazoa</taxon>
        <taxon>Ecdysozoa</taxon>
        <taxon>Arthropoda</taxon>
        <taxon>Crustacea</taxon>
        <taxon>Oligostraca</taxon>
        <taxon>Ostracoda</taxon>
        <taxon>Podocopa</taxon>
        <taxon>Podocopida</taxon>
        <taxon>Cytherocopina</taxon>
        <taxon>Cytheroidea</taxon>
        <taxon>Cytherideidae</taxon>
        <taxon>Cyprideis</taxon>
    </lineage>
</organism>
<dbReference type="InterPro" id="IPR023139">
    <property type="entry name" value="PBDC1-like_dom_sf"/>
</dbReference>
<dbReference type="OrthoDB" id="10248897at2759"/>
<dbReference type="Gene3D" id="1.10.3560.10">
    <property type="entry name" value="yst0336 like domain"/>
    <property type="match status" value="1"/>
</dbReference>
<evidence type="ECO:0000256" key="1">
    <source>
        <dbReference type="SAM" id="MobiDB-lite"/>
    </source>
</evidence>
<dbReference type="InterPro" id="IPR008476">
    <property type="entry name" value="PBDC1_metazoa/fungi"/>
</dbReference>
<feature type="region of interest" description="Disordered" evidence="1">
    <location>
        <begin position="165"/>
        <end position="212"/>
    </location>
</feature>
<reference evidence="3" key="1">
    <citation type="submission" date="2020-11" db="EMBL/GenBank/DDBJ databases">
        <authorList>
            <person name="Tran Van P."/>
        </authorList>
    </citation>
    <scope>NUCLEOTIDE SEQUENCE</scope>
</reference>
<dbReference type="PANTHER" id="PTHR13410:SF9">
    <property type="entry name" value="PROTEIN PBDC1"/>
    <property type="match status" value="1"/>
</dbReference>
<accession>A0A7R8WAT2</accession>